<dbReference type="AlphaFoldDB" id="A0A7J7JNJ2"/>
<accession>A0A7J7JNJ2</accession>
<gene>
    <name evidence="1" type="ORF">EB796_014121</name>
</gene>
<name>A0A7J7JNJ2_BUGNE</name>
<protein>
    <submittedName>
        <fullName evidence="1">Uncharacterized protein</fullName>
    </submittedName>
</protein>
<evidence type="ECO:0000313" key="2">
    <source>
        <dbReference type="Proteomes" id="UP000593567"/>
    </source>
</evidence>
<sequence>MTIILYRCCHLCMCRESILQNRQCILEGKVIQCLRHLLFKCCSHCFLTLLTTIGKVTKALTIPQQPRKMMPYLSPAV</sequence>
<evidence type="ECO:0000313" key="1">
    <source>
        <dbReference type="EMBL" id="KAF6027567.1"/>
    </source>
</evidence>
<proteinExistence type="predicted"/>
<keyword evidence="2" id="KW-1185">Reference proteome</keyword>
<dbReference type="EMBL" id="VXIV02002068">
    <property type="protein sequence ID" value="KAF6027567.1"/>
    <property type="molecule type" value="Genomic_DNA"/>
</dbReference>
<reference evidence="1" key="1">
    <citation type="submission" date="2020-06" db="EMBL/GenBank/DDBJ databases">
        <title>Draft genome of Bugula neritina, a colonial animal packing powerful symbionts and potential medicines.</title>
        <authorList>
            <person name="Rayko M."/>
        </authorList>
    </citation>
    <scope>NUCLEOTIDE SEQUENCE [LARGE SCALE GENOMIC DNA]</scope>
    <source>
        <strain evidence="1">Kwan_BN1</strain>
    </source>
</reference>
<comment type="caution">
    <text evidence="1">The sequence shown here is derived from an EMBL/GenBank/DDBJ whole genome shotgun (WGS) entry which is preliminary data.</text>
</comment>
<organism evidence="1 2">
    <name type="scientific">Bugula neritina</name>
    <name type="common">Brown bryozoan</name>
    <name type="synonym">Sertularia neritina</name>
    <dbReference type="NCBI Taxonomy" id="10212"/>
    <lineage>
        <taxon>Eukaryota</taxon>
        <taxon>Metazoa</taxon>
        <taxon>Spiralia</taxon>
        <taxon>Lophotrochozoa</taxon>
        <taxon>Bryozoa</taxon>
        <taxon>Gymnolaemata</taxon>
        <taxon>Cheilostomatida</taxon>
        <taxon>Flustrina</taxon>
        <taxon>Buguloidea</taxon>
        <taxon>Bugulidae</taxon>
        <taxon>Bugula</taxon>
    </lineage>
</organism>
<dbReference type="Proteomes" id="UP000593567">
    <property type="component" value="Unassembled WGS sequence"/>
</dbReference>